<dbReference type="AlphaFoldDB" id="A0A0C2F2D4"/>
<keyword evidence="2" id="KW-0808">Transferase</keyword>
<dbReference type="STRING" id="226910.UCMB321_1156"/>
<comment type="similarity">
    <text evidence="1">Belongs to the HipA Ser/Thr kinase family.</text>
</comment>
<gene>
    <name evidence="6" type="ORF">UCMB321_1156</name>
</gene>
<dbReference type="GO" id="GO:0005829">
    <property type="term" value="C:cytosol"/>
    <property type="evidence" value="ECO:0007669"/>
    <property type="project" value="TreeGrafter"/>
</dbReference>
<keyword evidence="7" id="KW-1185">Reference proteome</keyword>
<organism evidence="6 7">
    <name type="scientific">Pseudomonas batumici</name>
    <dbReference type="NCBI Taxonomy" id="226910"/>
    <lineage>
        <taxon>Bacteria</taxon>
        <taxon>Pseudomonadati</taxon>
        <taxon>Pseudomonadota</taxon>
        <taxon>Gammaproteobacteria</taxon>
        <taxon>Pseudomonadales</taxon>
        <taxon>Pseudomonadaceae</taxon>
        <taxon>Pseudomonas</taxon>
    </lineage>
</organism>
<feature type="domain" description="HipA-like C-terminal" evidence="4">
    <location>
        <begin position="168"/>
        <end position="384"/>
    </location>
</feature>
<reference evidence="6 7" key="1">
    <citation type="submission" date="2015-01" db="EMBL/GenBank/DDBJ databases">
        <title>Complete genome of Pseudomonas batumici UCM B-321 producer of the batumin antibiotic with strong antistaphilococcal and potential anticancer activity.</title>
        <authorList>
            <person name="Klochko V.V."/>
            <person name="Zelena L.B."/>
            <person name="Elena K.A."/>
            <person name="Reva O.N."/>
        </authorList>
    </citation>
    <scope>NUCLEOTIDE SEQUENCE [LARGE SCALE GENOMIC DNA]</scope>
    <source>
        <strain evidence="6 7">UCM B-321</strain>
    </source>
</reference>
<dbReference type="PANTHER" id="PTHR37419">
    <property type="entry name" value="SERINE/THREONINE-PROTEIN KINASE TOXIN HIPA"/>
    <property type="match status" value="1"/>
</dbReference>
<evidence type="ECO:0000313" key="6">
    <source>
        <dbReference type="EMBL" id="KIH85168.1"/>
    </source>
</evidence>
<dbReference type="InterPro" id="IPR012893">
    <property type="entry name" value="HipA-like_C"/>
</dbReference>
<evidence type="ECO:0000256" key="3">
    <source>
        <dbReference type="ARBA" id="ARBA00022777"/>
    </source>
</evidence>
<evidence type="ECO:0000256" key="2">
    <source>
        <dbReference type="ARBA" id="ARBA00022679"/>
    </source>
</evidence>
<dbReference type="Proteomes" id="UP000031535">
    <property type="component" value="Unassembled WGS sequence"/>
</dbReference>
<evidence type="ECO:0000313" key="7">
    <source>
        <dbReference type="Proteomes" id="UP000031535"/>
    </source>
</evidence>
<dbReference type="OrthoDB" id="9805913at2"/>
<proteinExistence type="inferred from homology"/>
<sequence>MTSKADQCFVWLWLPGETEPVVAGNLVRDKSRFVFVYGKSYLARKNAIALNLRELPLGTEVIEPIDAMTMPSSIRDGSPDAWGRRVIINRLYGKQGAAAYNQDLDELTYLMESGSDRIGALDFQASATEFSPRNARSATLDELMQAAELVDKGVPLPVDLDQALNHGTSIGGARPKALIESNGHKYVAKFSASNDQINVVKSEFIAMRLATLAGMNVAPVRMERALGKDVLLIERFDRTATEKGWTRKIMASALTLFGLDEMLARYCSYEQLTDIIRADFTDPKADLKELFSRLTFNILCSNTDDHGRNHAAFFDGKAYQLTPAYDICPQMRSGTEATQAMLILGNNNQSRLSVCLAAREKFLLEEAQALEIIEQQLEAITNYWPSVCAESGINEIDLQVLKSRQILNPYAFEGLSGNAERLTNQAERIRRSL</sequence>
<name>A0A0C2F2D4_9PSED</name>
<feature type="domain" description="HipA N-terminal subdomain 1" evidence="5">
    <location>
        <begin position="22"/>
        <end position="123"/>
    </location>
</feature>
<dbReference type="EMBL" id="JXDG01000011">
    <property type="protein sequence ID" value="KIH85168.1"/>
    <property type="molecule type" value="Genomic_DNA"/>
</dbReference>
<comment type="caution">
    <text evidence="6">The sequence shown here is derived from an EMBL/GenBank/DDBJ whole genome shotgun (WGS) entry which is preliminary data.</text>
</comment>
<evidence type="ECO:0000256" key="1">
    <source>
        <dbReference type="ARBA" id="ARBA00010164"/>
    </source>
</evidence>
<dbReference type="PANTHER" id="PTHR37419:SF8">
    <property type="entry name" value="TOXIN YJJJ"/>
    <property type="match status" value="1"/>
</dbReference>
<evidence type="ECO:0000259" key="5">
    <source>
        <dbReference type="Pfam" id="PF13657"/>
    </source>
</evidence>
<protein>
    <submittedName>
        <fullName evidence="6">HipA protein</fullName>
    </submittedName>
</protein>
<evidence type="ECO:0000259" key="4">
    <source>
        <dbReference type="Pfam" id="PF07804"/>
    </source>
</evidence>
<dbReference type="InterPro" id="IPR052028">
    <property type="entry name" value="HipA_Ser/Thr_kinase"/>
</dbReference>
<dbReference type="InterPro" id="IPR017508">
    <property type="entry name" value="HipA_N1"/>
</dbReference>
<dbReference type="Pfam" id="PF13657">
    <property type="entry name" value="Couple_hipA"/>
    <property type="match status" value="1"/>
</dbReference>
<dbReference type="RefSeq" id="WP_040064542.1">
    <property type="nucleotide sequence ID" value="NZ_JXDG01000011.1"/>
</dbReference>
<accession>A0A0C2F2D4</accession>
<dbReference type="PATRIC" id="fig|226910.6.peg.1148"/>
<dbReference type="Pfam" id="PF07804">
    <property type="entry name" value="HipA_C"/>
    <property type="match status" value="1"/>
</dbReference>
<keyword evidence="3" id="KW-0418">Kinase</keyword>
<dbReference type="GO" id="GO:0004674">
    <property type="term" value="F:protein serine/threonine kinase activity"/>
    <property type="evidence" value="ECO:0007669"/>
    <property type="project" value="TreeGrafter"/>
</dbReference>